<comment type="caution">
    <text evidence="7">The sequence shown here is derived from an EMBL/GenBank/DDBJ whole genome shotgun (WGS) entry which is preliminary data.</text>
</comment>
<feature type="transmembrane region" description="Helical" evidence="5">
    <location>
        <begin position="60"/>
        <end position="85"/>
    </location>
</feature>
<evidence type="ECO:0000313" key="8">
    <source>
        <dbReference type="Proteomes" id="UP000813385"/>
    </source>
</evidence>
<proteinExistence type="predicted"/>
<keyword evidence="4 5" id="KW-0472">Membrane</keyword>
<feature type="transmembrane region" description="Helical" evidence="5">
    <location>
        <begin position="105"/>
        <end position="124"/>
    </location>
</feature>
<dbReference type="InterPro" id="IPR020846">
    <property type="entry name" value="MFS_dom"/>
</dbReference>
<dbReference type="GO" id="GO:0005886">
    <property type="term" value="C:plasma membrane"/>
    <property type="evidence" value="ECO:0007669"/>
    <property type="project" value="TreeGrafter"/>
</dbReference>
<dbReference type="EMBL" id="JAGPXD010000003">
    <property type="protein sequence ID" value="KAH7361603.1"/>
    <property type="molecule type" value="Genomic_DNA"/>
</dbReference>
<dbReference type="InterPro" id="IPR036259">
    <property type="entry name" value="MFS_trans_sf"/>
</dbReference>
<sequence>MTDSSEYDKGNASPVVAVREGSEALFDGTATLTVDGVVVLIPTPSVDPQDPLNLPWWRKVFIVLILTTYAVSGLALVSSLGALIVYMQEDYIASGVSPQQISNLFTYPGLFLGIGNIVSMPLAVSIGRRPVILISTVMLFVSCVICATNTGYHSHLTGRMIAAFSAAQCQALVLLIIQDVFFLHQRARVIQCYSSAEIAFNSSLVIAASYMADARGWRSAYWLFGALSCLSMVLTFIFVPETFYERPIEAFMGNAPMDLSSQTRDAGTKPYHLPDAATEELNRTSSTSQCLTTADGRPLDLDTFQPRTWKSDLRILTHKVRFSECVRCLRQIGIVFLFPHVLWVAINNGIFQGIDVSIMMTYATVLTKPPYNWPNATVSLIQLGQIAVAAISLPLIGSMGDWIIRFVARRRKGVHEPEYRLVTMILPLVAAIVLTVIYGYAIAEPGRFHWFAIVLTVNAYLFILLSASTAGTTYVIDSHPKDAGALLVVLPVTRGLVGFGISFHTSDYLSNIGPVATFGIYAGVSAVVGVLGVLLFWKGKELRHFCARYTS</sequence>
<feature type="transmembrane region" description="Helical" evidence="5">
    <location>
        <begin position="328"/>
        <end position="346"/>
    </location>
</feature>
<feature type="transmembrane region" description="Helical" evidence="5">
    <location>
        <begin position="189"/>
        <end position="208"/>
    </location>
</feature>
<dbReference type="PANTHER" id="PTHR23502:SF164">
    <property type="entry name" value="MAJOR FACILITATOR SUPERFAMILY (MFS) PROFILE DOMAIN-CONTAINING PROTEIN"/>
    <property type="match status" value="1"/>
</dbReference>
<gene>
    <name evidence="7" type="ORF">B0T11DRAFT_240252</name>
</gene>
<feature type="transmembrane region" description="Helical" evidence="5">
    <location>
        <begin position="380"/>
        <end position="400"/>
    </location>
</feature>
<organism evidence="7 8">
    <name type="scientific">Plectosphaerella cucumerina</name>
    <dbReference type="NCBI Taxonomy" id="40658"/>
    <lineage>
        <taxon>Eukaryota</taxon>
        <taxon>Fungi</taxon>
        <taxon>Dikarya</taxon>
        <taxon>Ascomycota</taxon>
        <taxon>Pezizomycotina</taxon>
        <taxon>Sordariomycetes</taxon>
        <taxon>Hypocreomycetidae</taxon>
        <taxon>Glomerellales</taxon>
        <taxon>Plectosphaerellaceae</taxon>
        <taxon>Plectosphaerella</taxon>
    </lineage>
</organism>
<accession>A0A8K0X3P8</accession>
<evidence type="ECO:0000256" key="5">
    <source>
        <dbReference type="SAM" id="Phobius"/>
    </source>
</evidence>
<dbReference type="AlphaFoldDB" id="A0A8K0X3P8"/>
<dbReference type="Proteomes" id="UP000813385">
    <property type="component" value="Unassembled WGS sequence"/>
</dbReference>
<protein>
    <submittedName>
        <fullName evidence="7">Major facilitator superfamily domain-containing protein</fullName>
    </submittedName>
</protein>
<feature type="transmembrane region" description="Helical" evidence="5">
    <location>
        <begin position="158"/>
        <end position="177"/>
    </location>
</feature>
<evidence type="ECO:0000256" key="1">
    <source>
        <dbReference type="ARBA" id="ARBA00004141"/>
    </source>
</evidence>
<dbReference type="Pfam" id="PF07690">
    <property type="entry name" value="MFS_1"/>
    <property type="match status" value="1"/>
</dbReference>
<evidence type="ECO:0000256" key="4">
    <source>
        <dbReference type="ARBA" id="ARBA00023136"/>
    </source>
</evidence>
<dbReference type="SUPFAM" id="SSF103473">
    <property type="entry name" value="MFS general substrate transporter"/>
    <property type="match status" value="1"/>
</dbReference>
<keyword evidence="2 5" id="KW-0812">Transmembrane</keyword>
<feature type="transmembrane region" description="Helical" evidence="5">
    <location>
        <begin position="483"/>
        <end position="503"/>
    </location>
</feature>
<feature type="transmembrane region" description="Helical" evidence="5">
    <location>
        <begin position="220"/>
        <end position="239"/>
    </location>
</feature>
<keyword evidence="3 5" id="KW-1133">Transmembrane helix</keyword>
<feature type="transmembrane region" description="Helical" evidence="5">
    <location>
        <begin position="448"/>
        <end position="476"/>
    </location>
</feature>
<name>A0A8K0X3P8_9PEZI</name>
<evidence type="ECO:0000256" key="2">
    <source>
        <dbReference type="ARBA" id="ARBA00022692"/>
    </source>
</evidence>
<dbReference type="Gene3D" id="1.20.1250.20">
    <property type="entry name" value="MFS general substrate transporter like domains"/>
    <property type="match status" value="1"/>
</dbReference>
<dbReference type="PROSITE" id="PS50850">
    <property type="entry name" value="MFS"/>
    <property type="match status" value="1"/>
</dbReference>
<dbReference type="PANTHER" id="PTHR23502">
    <property type="entry name" value="MAJOR FACILITATOR SUPERFAMILY"/>
    <property type="match status" value="1"/>
</dbReference>
<evidence type="ECO:0000256" key="3">
    <source>
        <dbReference type="ARBA" id="ARBA00022989"/>
    </source>
</evidence>
<dbReference type="GO" id="GO:0022857">
    <property type="term" value="F:transmembrane transporter activity"/>
    <property type="evidence" value="ECO:0007669"/>
    <property type="project" value="InterPro"/>
</dbReference>
<dbReference type="OrthoDB" id="268400at2759"/>
<feature type="transmembrane region" description="Helical" evidence="5">
    <location>
        <begin position="421"/>
        <end position="442"/>
    </location>
</feature>
<feature type="domain" description="Major facilitator superfamily (MFS) profile" evidence="6">
    <location>
        <begin position="61"/>
        <end position="551"/>
    </location>
</feature>
<dbReference type="InterPro" id="IPR011701">
    <property type="entry name" value="MFS"/>
</dbReference>
<feature type="transmembrane region" description="Helical" evidence="5">
    <location>
        <begin position="131"/>
        <end position="152"/>
    </location>
</feature>
<evidence type="ECO:0000313" key="7">
    <source>
        <dbReference type="EMBL" id="KAH7361603.1"/>
    </source>
</evidence>
<reference evidence="7" key="1">
    <citation type="journal article" date="2021" name="Nat. Commun.">
        <title>Genetic determinants of endophytism in the Arabidopsis root mycobiome.</title>
        <authorList>
            <person name="Mesny F."/>
            <person name="Miyauchi S."/>
            <person name="Thiergart T."/>
            <person name="Pickel B."/>
            <person name="Atanasova L."/>
            <person name="Karlsson M."/>
            <person name="Huettel B."/>
            <person name="Barry K.W."/>
            <person name="Haridas S."/>
            <person name="Chen C."/>
            <person name="Bauer D."/>
            <person name="Andreopoulos W."/>
            <person name="Pangilinan J."/>
            <person name="LaButti K."/>
            <person name="Riley R."/>
            <person name="Lipzen A."/>
            <person name="Clum A."/>
            <person name="Drula E."/>
            <person name="Henrissat B."/>
            <person name="Kohler A."/>
            <person name="Grigoriev I.V."/>
            <person name="Martin F.M."/>
            <person name="Hacquard S."/>
        </authorList>
    </citation>
    <scope>NUCLEOTIDE SEQUENCE</scope>
    <source>
        <strain evidence="7">MPI-CAGE-AT-0016</strain>
    </source>
</reference>
<comment type="subcellular location">
    <subcellularLocation>
        <location evidence="1">Membrane</location>
        <topology evidence="1">Multi-pass membrane protein</topology>
    </subcellularLocation>
</comment>
<feature type="transmembrane region" description="Helical" evidence="5">
    <location>
        <begin position="515"/>
        <end position="537"/>
    </location>
</feature>
<keyword evidence="8" id="KW-1185">Reference proteome</keyword>
<evidence type="ECO:0000259" key="6">
    <source>
        <dbReference type="PROSITE" id="PS50850"/>
    </source>
</evidence>